<evidence type="ECO:0000313" key="2">
    <source>
        <dbReference type="Proteomes" id="UP000199129"/>
    </source>
</evidence>
<dbReference type="AlphaFoldDB" id="A0A1H5GPT3"/>
<proteinExistence type="predicted"/>
<gene>
    <name evidence="1" type="ORF">SAMN04490198_0739</name>
</gene>
<organism evidence="1 2">
    <name type="scientific">Pseudomonas palleroniana</name>
    <dbReference type="NCBI Taxonomy" id="191390"/>
    <lineage>
        <taxon>Bacteria</taxon>
        <taxon>Pseudomonadati</taxon>
        <taxon>Pseudomonadota</taxon>
        <taxon>Gammaproteobacteria</taxon>
        <taxon>Pseudomonadales</taxon>
        <taxon>Pseudomonadaceae</taxon>
        <taxon>Pseudomonas</taxon>
    </lineage>
</organism>
<reference evidence="1 2" key="1">
    <citation type="submission" date="2016-10" db="EMBL/GenBank/DDBJ databases">
        <authorList>
            <person name="de Groot N.N."/>
        </authorList>
    </citation>
    <scope>NUCLEOTIDE SEQUENCE [LARGE SCALE GENOMIC DNA]</scope>
    <source>
        <strain evidence="1 2">BS3265</strain>
    </source>
</reference>
<accession>A0A1H5GPT3</accession>
<protein>
    <submittedName>
        <fullName evidence="1">Uncharacterized protein</fullName>
    </submittedName>
</protein>
<sequence length="63" mass="6800">MGGAVIISSEPWDGKCLAEPQPHSANPELNTGCAHVTLAGIYLTVIRTWMVPPTPTPRYRLAL</sequence>
<dbReference type="Proteomes" id="UP000199129">
    <property type="component" value="Unassembled WGS sequence"/>
</dbReference>
<evidence type="ECO:0000313" key="1">
    <source>
        <dbReference type="EMBL" id="SEE17782.1"/>
    </source>
</evidence>
<name>A0A1H5GPT3_9PSED</name>
<dbReference type="EMBL" id="FNUA01000002">
    <property type="protein sequence ID" value="SEE17782.1"/>
    <property type="molecule type" value="Genomic_DNA"/>
</dbReference>